<dbReference type="Proteomes" id="UP000028547">
    <property type="component" value="Unassembled WGS sequence"/>
</dbReference>
<evidence type="ECO:0000259" key="2">
    <source>
        <dbReference type="Pfam" id="PF23470"/>
    </source>
</evidence>
<gene>
    <name evidence="3" type="ORF">Q664_25505</name>
</gene>
<accession>A0A084SR37</accession>
<feature type="domain" description="PF0610-like rubredoxin-like zinc beta-ribbon C-terminal" evidence="2">
    <location>
        <begin position="68"/>
        <end position="105"/>
    </location>
</feature>
<dbReference type="PANTHER" id="PTHR40663">
    <property type="match status" value="1"/>
</dbReference>
<reference evidence="3 4" key="1">
    <citation type="submission" date="2014-07" db="EMBL/GenBank/DDBJ databases">
        <title>Draft Genome Sequence of Gephyronic Acid Producer, Cystobacter violaceus Strain Cb vi76.</title>
        <authorList>
            <person name="Stevens D.C."/>
            <person name="Young J."/>
            <person name="Carmichael R."/>
            <person name="Tan J."/>
            <person name="Taylor R.E."/>
        </authorList>
    </citation>
    <scope>NUCLEOTIDE SEQUENCE [LARGE SCALE GENOMIC DNA]</scope>
    <source>
        <strain evidence="3 4">Cb vi76</strain>
    </source>
</reference>
<dbReference type="InterPro" id="IPR038767">
    <property type="entry name" value="PF0610-like"/>
</dbReference>
<feature type="domain" description="PF0610-like winged HTH N-terminal" evidence="1">
    <location>
        <begin position="27"/>
        <end position="61"/>
    </location>
</feature>
<sequence length="106" mass="11322">MSPSPVPQPRAATVRGALEAELSSAPETGLTAKELSARVGISEKDVAGHLEHLEKSLRAGGAALEVIPSECLACGFVFKERKRLTRPGSCPECRSTRIDPPAFRIR</sequence>
<dbReference type="InterPro" id="IPR057022">
    <property type="entry name" value="PF0610-like_Zn_ribbon_C"/>
</dbReference>
<comment type="caution">
    <text evidence="3">The sequence shown here is derived from an EMBL/GenBank/DDBJ whole genome shotgun (WGS) entry which is preliminary data.</text>
</comment>
<protein>
    <submittedName>
        <fullName evidence="3">Transcriptional regulator</fullName>
    </submittedName>
</protein>
<dbReference type="AlphaFoldDB" id="A0A084SR37"/>
<name>A0A084SR37_9BACT</name>
<evidence type="ECO:0000259" key="1">
    <source>
        <dbReference type="Pfam" id="PF21476"/>
    </source>
</evidence>
<dbReference type="InterPro" id="IPR049159">
    <property type="entry name" value="PF0610-like_wHTH_N"/>
</dbReference>
<evidence type="ECO:0000313" key="4">
    <source>
        <dbReference type="Proteomes" id="UP000028547"/>
    </source>
</evidence>
<dbReference type="InterPro" id="IPR036390">
    <property type="entry name" value="WH_DNA-bd_sf"/>
</dbReference>
<dbReference type="EMBL" id="JPMI01000168">
    <property type="protein sequence ID" value="KFA90922.1"/>
    <property type="molecule type" value="Genomic_DNA"/>
</dbReference>
<dbReference type="SUPFAM" id="SSF46785">
    <property type="entry name" value="Winged helix' DNA-binding domain"/>
    <property type="match status" value="1"/>
</dbReference>
<dbReference type="Pfam" id="PF21476">
    <property type="entry name" value="PF0610-like_N"/>
    <property type="match status" value="1"/>
</dbReference>
<organism evidence="3 4">
    <name type="scientific">Archangium violaceum Cb vi76</name>
    <dbReference type="NCBI Taxonomy" id="1406225"/>
    <lineage>
        <taxon>Bacteria</taxon>
        <taxon>Pseudomonadati</taxon>
        <taxon>Myxococcota</taxon>
        <taxon>Myxococcia</taxon>
        <taxon>Myxococcales</taxon>
        <taxon>Cystobacterineae</taxon>
        <taxon>Archangiaceae</taxon>
        <taxon>Archangium</taxon>
    </lineage>
</organism>
<evidence type="ECO:0000313" key="3">
    <source>
        <dbReference type="EMBL" id="KFA90922.1"/>
    </source>
</evidence>
<dbReference type="PANTHER" id="PTHR40663:SF2">
    <property type="entry name" value="TRANSCRIPTIONAL REGULATOR"/>
    <property type="match status" value="1"/>
</dbReference>
<dbReference type="Pfam" id="PF23470">
    <property type="entry name" value="Zn_ribbon_PF0610"/>
    <property type="match status" value="1"/>
</dbReference>
<proteinExistence type="predicted"/>
<dbReference type="RefSeq" id="WP_043400635.1">
    <property type="nucleotide sequence ID" value="NZ_JPMI01000168.1"/>
</dbReference>